<evidence type="ECO:0000313" key="5">
    <source>
        <dbReference type="EMBL" id="KAF2668056.1"/>
    </source>
</evidence>
<accession>A0A6A6U8W2</accession>
<comment type="subcellular location">
    <subcellularLocation>
        <location evidence="1">Membrane</location>
    </subcellularLocation>
</comment>
<proteinExistence type="predicted"/>
<reference evidence="5" key="1">
    <citation type="journal article" date="2020" name="Stud. Mycol.">
        <title>101 Dothideomycetes genomes: a test case for predicting lifestyles and emergence of pathogens.</title>
        <authorList>
            <person name="Haridas S."/>
            <person name="Albert R."/>
            <person name="Binder M."/>
            <person name="Bloem J."/>
            <person name="Labutti K."/>
            <person name="Salamov A."/>
            <person name="Andreopoulos B."/>
            <person name="Baker S."/>
            <person name="Barry K."/>
            <person name="Bills G."/>
            <person name="Bluhm B."/>
            <person name="Cannon C."/>
            <person name="Castanera R."/>
            <person name="Culley D."/>
            <person name="Daum C."/>
            <person name="Ezra D."/>
            <person name="Gonzalez J."/>
            <person name="Henrissat B."/>
            <person name="Kuo A."/>
            <person name="Liang C."/>
            <person name="Lipzen A."/>
            <person name="Lutzoni F."/>
            <person name="Magnuson J."/>
            <person name="Mondo S."/>
            <person name="Nolan M."/>
            <person name="Ohm R."/>
            <person name="Pangilinan J."/>
            <person name="Park H.-J."/>
            <person name="Ramirez L."/>
            <person name="Alfaro M."/>
            <person name="Sun H."/>
            <person name="Tritt A."/>
            <person name="Yoshinaga Y."/>
            <person name="Zwiers L.-H."/>
            <person name="Turgeon B."/>
            <person name="Goodwin S."/>
            <person name="Spatafora J."/>
            <person name="Crous P."/>
            <person name="Grigoriev I."/>
        </authorList>
    </citation>
    <scope>NUCLEOTIDE SEQUENCE</scope>
    <source>
        <strain evidence="5">CBS 115976</strain>
    </source>
</reference>
<evidence type="ECO:0000259" key="4">
    <source>
        <dbReference type="Pfam" id="PF07064"/>
    </source>
</evidence>
<dbReference type="InterPro" id="IPR009771">
    <property type="entry name" value="RIC1_C"/>
</dbReference>
<dbReference type="PANTHER" id="PTHR22746:SF10">
    <property type="entry name" value="GUANINE NUCLEOTIDE EXCHANGE FACTOR SUBUNIT RIC1"/>
    <property type="match status" value="1"/>
</dbReference>
<feature type="domain" description="RIC1 C-terminal alpha solenoid region" evidence="4">
    <location>
        <begin position="819"/>
        <end position="1000"/>
    </location>
</feature>
<evidence type="ECO:0000256" key="3">
    <source>
        <dbReference type="SAM" id="MobiDB-lite"/>
    </source>
</evidence>
<dbReference type="EMBL" id="MU004237">
    <property type="protein sequence ID" value="KAF2668056.1"/>
    <property type="molecule type" value="Genomic_DNA"/>
</dbReference>
<dbReference type="GO" id="GO:0000139">
    <property type="term" value="C:Golgi membrane"/>
    <property type="evidence" value="ECO:0007669"/>
    <property type="project" value="TreeGrafter"/>
</dbReference>
<organism evidence="5 6">
    <name type="scientific">Microthyrium microscopicum</name>
    <dbReference type="NCBI Taxonomy" id="703497"/>
    <lineage>
        <taxon>Eukaryota</taxon>
        <taxon>Fungi</taxon>
        <taxon>Dikarya</taxon>
        <taxon>Ascomycota</taxon>
        <taxon>Pezizomycotina</taxon>
        <taxon>Dothideomycetes</taxon>
        <taxon>Dothideomycetes incertae sedis</taxon>
        <taxon>Microthyriales</taxon>
        <taxon>Microthyriaceae</taxon>
        <taxon>Microthyrium</taxon>
    </lineage>
</organism>
<dbReference type="SUPFAM" id="SSF82171">
    <property type="entry name" value="DPP6 N-terminal domain-like"/>
    <property type="match status" value="1"/>
</dbReference>
<dbReference type="GO" id="GO:0005829">
    <property type="term" value="C:cytosol"/>
    <property type="evidence" value="ECO:0007669"/>
    <property type="project" value="TreeGrafter"/>
</dbReference>
<dbReference type="Gene3D" id="2.130.10.10">
    <property type="entry name" value="YVTN repeat-like/Quinoprotein amine dehydrogenase"/>
    <property type="match status" value="1"/>
</dbReference>
<protein>
    <submittedName>
        <fullName evidence="5">RIC1-domain-containing protein</fullName>
    </submittedName>
</protein>
<dbReference type="Pfam" id="PF25440">
    <property type="entry name" value="Beta-prop_RIC1_2nd"/>
    <property type="match status" value="1"/>
</dbReference>
<dbReference type="GO" id="GO:0006886">
    <property type="term" value="P:intracellular protein transport"/>
    <property type="evidence" value="ECO:0007669"/>
    <property type="project" value="InterPro"/>
</dbReference>
<evidence type="ECO:0000256" key="1">
    <source>
        <dbReference type="ARBA" id="ARBA00004370"/>
    </source>
</evidence>
<dbReference type="GO" id="GO:0042147">
    <property type="term" value="P:retrograde transport, endosome to Golgi"/>
    <property type="evidence" value="ECO:0007669"/>
    <property type="project" value="TreeGrafter"/>
</dbReference>
<evidence type="ECO:0000256" key="2">
    <source>
        <dbReference type="ARBA" id="ARBA00023136"/>
    </source>
</evidence>
<keyword evidence="6" id="KW-1185">Reference proteome</keyword>
<keyword evidence="2" id="KW-0472">Membrane</keyword>
<dbReference type="AlphaFoldDB" id="A0A6A6U8W2"/>
<dbReference type="Pfam" id="PF07064">
    <property type="entry name" value="RIC1"/>
    <property type="match status" value="1"/>
</dbReference>
<dbReference type="OrthoDB" id="67540at2759"/>
<name>A0A6A6U8W2_9PEZI</name>
<gene>
    <name evidence="5" type="ORF">BT63DRAFT_472773</name>
</gene>
<feature type="region of interest" description="Disordered" evidence="3">
    <location>
        <begin position="14"/>
        <end position="45"/>
    </location>
</feature>
<sequence length="1007" mass="112376">MYWPIGAPRVYAASQHQLDTSRNRRKSSTQLSDDGAPKARRRSSTLALDSDEKESILGAKIIGVRLSRNGNLFVTITQSTLTLWQTKPTTVVASVLRSSNSLKTYGENVDVLLRPDTAIIVIQTALGYLITYSLSTDSQARLYQPILPEHHPQNRRKSIIGNVASVDPFAGPGEAQGIREFTIKFRMVIKVDAGVSKAIALDDELIVATEMPPAIQCVRWIPNEKGSQATTALLKSMSWISKSTHIKEIIHDRPMNLSVWITSDGKGYAVQKPQSANPSEPSDLFQGHCFHDPESDDSRATKAAISARFSLIAVSCVDSDILVYTARDYAGHIPLSHKLSLPVSRTSAGAVTCLSYSPDGYALFVGYEKGWAIWSVYGKLGACSFASDKKISTSADESWLLGVKEAFWIGSGSQLIMLSPNDNRLWALDMARSAVTGCFSSANVARSLLQTPTGFMIYRGYDLPDLGTVSLESGLWHQVQIPTEYIHRQWPIRSSVISADGRYVAVAGRRGLAHYSVTSGRWKTFDDTSSENDFTVRGGMCWHQHVLIAAVESGEGFQIRVYSRESALDNAMIMHIQQLPAPIVHLAPSGQDSLLVYTYDNLLYHYIITVSNAAVNLVQVGEIQLHGIIRAPLRVRALSWILPEDQLENGDPSHDVEIATILFLVDGKLVVLQPSYQENKELKYDMRIIAQNAEYYVLMRDQQYFNSLNQKVLPKLSENESEESSEISKYHQNDLRDSLWYFDGHDMQVWTDAQELLASAPPELGRELPVPIRISTDFYPLSVLLSKAILFGIEPDMLQRRDMGFSVLRFTTRTQLFLPQILRHHLSQYNAPSALYVSQNYSHLEYFAHALEVLLHDVLDDEVDSPPAHPEQALLPSVISLISSFDQYLDIIVQCTRKTEARSWQTLFAHLPPPKQLFDESLANGNLKTAGGYLLVLHTFEEMQAEDEGLSERAGEEQMLELLQRAKDVQDWELCKELARFLMAMDDSGTTLKRTLSKAGFSIAVGE</sequence>
<dbReference type="Proteomes" id="UP000799302">
    <property type="component" value="Unassembled WGS sequence"/>
</dbReference>
<evidence type="ECO:0000313" key="6">
    <source>
        <dbReference type="Proteomes" id="UP000799302"/>
    </source>
</evidence>
<dbReference type="InterPro" id="IPR040096">
    <property type="entry name" value="Ric1"/>
</dbReference>
<dbReference type="InterPro" id="IPR015943">
    <property type="entry name" value="WD40/YVTN_repeat-like_dom_sf"/>
</dbReference>
<dbReference type="GO" id="GO:0034066">
    <property type="term" value="C:Ric1-Rgp1 guanyl-nucleotide exchange factor complex"/>
    <property type="evidence" value="ECO:0007669"/>
    <property type="project" value="InterPro"/>
</dbReference>
<dbReference type="PANTHER" id="PTHR22746">
    <property type="entry name" value="RAB6A-GEF COMPLEX PARTNER PROTEIN 1"/>
    <property type="match status" value="1"/>
</dbReference>